<feature type="transmembrane region" description="Helical" evidence="1">
    <location>
        <begin position="59"/>
        <end position="80"/>
    </location>
</feature>
<keyword evidence="1" id="KW-1133">Transmembrane helix</keyword>
<keyword evidence="1" id="KW-0472">Membrane</keyword>
<dbReference type="PROSITE" id="PS50234">
    <property type="entry name" value="VWFA"/>
    <property type="match status" value="1"/>
</dbReference>
<dbReference type="Gene3D" id="3.40.50.410">
    <property type="entry name" value="von Willebrand factor, type A domain"/>
    <property type="match status" value="1"/>
</dbReference>
<dbReference type="RefSeq" id="WP_151534174.1">
    <property type="nucleotide sequence ID" value="NZ_WBOS01000002.1"/>
</dbReference>
<dbReference type="InterPro" id="IPR024163">
    <property type="entry name" value="Aerotolerance_reg_N"/>
</dbReference>
<proteinExistence type="predicted"/>
<reference evidence="3 4" key="1">
    <citation type="journal article" date="2016" name="Antonie Van Leeuwenhoek">
        <title>Bacillus depressus sp. nov., isolated from soil of a sunflower field.</title>
        <authorList>
            <person name="Wei X."/>
            <person name="Xin D."/>
            <person name="Xin Y."/>
            <person name="Zhang H."/>
            <person name="Wang T."/>
            <person name="Zhang J."/>
        </authorList>
    </citation>
    <scope>NUCLEOTIDE SEQUENCE [LARGE SCALE GENOMIC DNA]</scope>
    <source>
        <strain evidence="3 4">BZ1</strain>
    </source>
</reference>
<feature type="transmembrane region" description="Helical" evidence="1">
    <location>
        <begin position="6"/>
        <end position="24"/>
    </location>
</feature>
<gene>
    <name evidence="3" type="ORF">F7731_07695</name>
</gene>
<organism evidence="3 4">
    <name type="scientific">Cytobacillus depressus</name>
    <dbReference type="NCBI Taxonomy" id="1602942"/>
    <lineage>
        <taxon>Bacteria</taxon>
        <taxon>Bacillati</taxon>
        <taxon>Bacillota</taxon>
        <taxon>Bacilli</taxon>
        <taxon>Bacillales</taxon>
        <taxon>Bacillaceae</taxon>
        <taxon>Cytobacillus</taxon>
    </lineage>
</organism>
<dbReference type="InterPro" id="IPR036465">
    <property type="entry name" value="vWFA_dom_sf"/>
</dbReference>
<dbReference type="Proteomes" id="UP000481030">
    <property type="component" value="Unassembled WGS sequence"/>
</dbReference>
<evidence type="ECO:0000259" key="2">
    <source>
        <dbReference type="PROSITE" id="PS50234"/>
    </source>
</evidence>
<feature type="transmembrane region" description="Helical" evidence="1">
    <location>
        <begin position="565"/>
        <end position="584"/>
    </location>
</feature>
<dbReference type="PANTHER" id="PTHR37464:SF1">
    <property type="entry name" value="BLL2463 PROTEIN"/>
    <property type="match status" value="1"/>
</dbReference>
<evidence type="ECO:0000313" key="4">
    <source>
        <dbReference type="Proteomes" id="UP000481030"/>
    </source>
</evidence>
<keyword evidence="1" id="KW-0812">Transmembrane</keyword>
<evidence type="ECO:0000256" key="1">
    <source>
        <dbReference type="SAM" id="Phobius"/>
    </source>
</evidence>
<dbReference type="SUPFAM" id="SSF53300">
    <property type="entry name" value="vWA-like"/>
    <property type="match status" value="1"/>
</dbReference>
<evidence type="ECO:0000313" key="3">
    <source>
        <dbReference type="EMBL" id="KAB2337481.1"/>
    </source>
</evidence>
<dbReference type="Pfam" id="PF13519">
    <property type="entry name" value="VWA_2"/>
    <property type="match status" value="1"/>
</dbReference>
<dbReference type="AlphaFoldDB" id="A0A6L3VE39"/>
<keyword evidence="4" id="KW-1185">Reference proteome</keyword>
<dbReference type="Pfam" id="PF07584">
    <property type="entry name" value="BatA"/>
    <property type="match status" value="1"/>
</dbReference>
<dbReference type="OrthoDB" id="9780136at2"/>
<feature type="domain" description="VWFA" evidence="2">
    <location>
        <begin position="89"/>
        <end position="288"/>
    </location>
</feature>
<dbReference type="InterPro" id="IPR002035">
    <property type="entry name" value="VWF_A"/>
</dbReference>
<dbReference type="PANTHER" id="PTHR37464">
    <property type="entry name" value="BLL2463 PROTEIN"/>
    <property type="match status" value="1"/>
</dbReference>
<name>A0A6L3VE39_9BACI</name>
<sequence>MQFLSPAFFLLSIFIAAVILFYFFRKQYMEKTVSSNYLWEQVLNEWQASPWLKKLQQNLLFWLQIVALLLLMLALVRPYWFENAIKGDHIIIVIDPSATMSATLDNSTRFEMAKKEILHLVDQLDDQEVTLIKAGKKPEILLNEERDMTAVRKLVNGLKLTYEHEHIDEAMNLAASLSSGKETSIHIFSDQVSKSQVLEALEDQYVVVHNIGEDLDNISLLSFGVAPIDGEIMGVALIENQASAKKEIDFSVKSDGEILFEEKFVIEGEQQLVVQIPSLPEKPYYEALIVNDDGYSADNQLTSIFSDANPKVYSVGKVSSFAVKGFQTIGADVLQTDNEKTDQLNMKGILLAEGNSFSNLLGQPAIFFNTNNDKVKLSESFTAKEDRLLQYVDYRKIYINEASKAIAGEWETVLNSGDIPLIQKGQVNGVPIIIVNFSLADSDWPLQPSFPIFLYNAYQWLSLQSNFLGYFEPGEEKWLNTNEGNRHWEIFNQQDKNLYSIDLTKESFKAPYEPGTYQAVSGNTISYFSVLLDEREKHPKTEPAFTLNEQTDQEKGKKQSPNDKLWFWLALLAFGFIVMEWEVYRKWA</sequence>
<dbReference type="EMBL" id="WBOS01000002">
    <property type="protein sequence ID" value="KAB2337481.1"/>
    <property type="molecule type" value="Genomic_DNA"/>
</dbReference>
<protein>
    <submittedName>
        <fullName evidence="3">VWA domain-containing protein</fullName>
    </submittedName>
</protein>
<accession>A0A6L3VE39</accession>
<comment type="caution">
    <text evidence="3">The sequence shown here is derived from an EMBL/GenBank/DDBJ whole genome shotgun (WGS) entry which is preliminary data.</text>
</comment>